<evidence type="ECO:0000313" key="3">
    <source>
        <dbReference type="Proteomes" id="UP001176941"/>
    </source>
</evidence>
<gene>
    <name evidence="2" type="ORF">MRATA1EN1_LOCUS9023</name>
</gene>
<name>A0ABN8YFZ0_RANTA</name>
<evidence type="ECO:0000313" key="2">
    <source>
        <dbReference type="EMBL" id="CAI9160061.1"/>
    </source>
</evidence>
<proteinExistence type="predicted"/>
<keyword evidence="3" id="KW-1185">Reference proteome</keyword>
<reference evidence="2" key="1">
    <citation type="submission" date="2023-04" db="EMBL/GenBank/DDBJ databases">
        <authorList>
            <consortium name="ELIXIR-Norway"/>
        </authorList>
    </citation>
    <scope>NUCLEOTIDE SEQUENCE [LARGE SCALE GENOMIC DNA]</scope>
</reference>
<organism evidence="2 3">
    <name type="scientific">Rangifer tarandus platyrhynchus</name>
    <name type="common">Svalbard reindeer</name>
    <dbReference type="NCBI Taxonomy" id="3082113"/>
    <lineage>
        <taxon>Eukaryota</taxon>
        <taxon>Metazoa</taxon>
        <taxon>Chordata</taxon>
        <taxon>Craniata</taxon>
        <taxon>Vertebrata</taxon>
        <taxon>Euteleostomi</taxon>
        <taxon>Mammalia</taxon>
        <taxon>Eutheria</taxon>
        <taxon>Laurasiatheria</taxon>
        <taxon>Artiodactyla</taxon>
        <taxon>Ruminantia</taxon>
        <taxon>Pecora</taxon>
        <taxon>Cervidae</taxon>
        <taxon>Odocoileinae</taxon>
        <taxon>Rangifer</taxon>
    </lineage>
</organism>
<evidence type="ECO:0000256" key="1">
    <source>
        <dbReference type="SAM" id="MobiDB-lite"/>
    </source>
</evidence>
<feature type="region of interest" description="Disordered" evidence="1">
    <location>
        <begin position="1"/>
        <end position="41"/>
    </location>
</feature>
<accession>A0ABN8YFZ0</accession>
<dbReference type="Proteomes" id="UP001176941">
    <property type="component" value="Chromosome 2"/>
</dbReference>
<protein>
    <submittedName>
        <fullName evidence="2">Uncharacterized protein</fullName>
    </submittedName>
</protein>
<sequence length="187" mass="19513">MACRGLPDLGRPPGDQQPRAPGRSSGHPRARPTRDSEPSGALFHCPPGFASLQLGPRGSLVLVATPVYECPPEGVGKVDPSQVRGRCDSFSQTTNGIPLVSLPSHPLEAEVRLAPSGLACVHTRVREGGGGGAGTEGRPVLLLLFSLRLGLSLRGPRNTSVRRCVSIQTGMAALRLPSAPPAKHPSF</sequence>
<dbReference type="EMBL" id="OX459938">
    <property type="protein sequence ID" value="CAI9160061.1"/>
    <property type="molecule type" value="Genomic_DNA"/>
</dbReference>